<evidence type="ECO:0000313" key="6">
    <source>
        <dbReference type="EMBL" id="GGP08679.1"/>
    </source>
</evidence>
<dbReference type="InterPro" id="IPR020828">
    <property type="entry name" value="GlycerAld_3-P_DH_NAD(P)-bd"/>
</dbReference>
<dbReference type="Pfam" id="PF00044">
    <property type="entry name" value="Gp_dh_N"/>
    <property type="match status" value="1"/>
</dbReference>
<dbReference type="PANTHER" id="PTHR43148">
    <property type="entry name" value="GLYCERALDEHYDE-3-PHOSPHATE DEHYDROGENASE 2"/>
    <property type="match status" value="1"/>
</dbReference>
<dbReference type="InterPro" id="IPR036291">
    <property type="entry name" value="NAD(P)-bd_dom_sf"/>
</dbReference>
<keyword evidence="7" id="KW-1185">Reference proteome</keyword>
<dbReference type="InterPro" id="IPR020829">
    <property type="entry name" value="GlycerAld_3-P_DH_cat"/>
</dbReference>
<dbReference type="PIRSF" id="PIRSF000149">
    <property type="entry name" value="GAP_DH"/>
    <property type="match status" value="1"/>
</dbReference>
<evidence type="ECO:0000313" key="7">
    <source>
        <dbReference type="Proteomes" id="UP000641206"/>
    </source>
</evidence>
<evidence type="ECO:0000259" key="5">
    <source>
        <dbReference type="SMART" id="SM00846"/>
    </source>
</evidence>
<dbReference type="InterPro" id="IPR020831">
    <property type="entry name" value="GlycerAld/Erythrose_P_DH"/>
</dbReference>
<comment type="caution">
    <text evidence="6">The sequence shown here is derived from an EMBL/GenBank/DDBJ whole genome shotgun (WGS) entry which is preliminary data.</text>
</comment>
<evidence type="ECO:0000256" key="4">
    <source>
        <dbReference type="RuleBase" id="RU361160"/>
    </source>
</evidence>
<dbReference type="Proteomes" id="UP000641206">
    <property type="component" value="Unassembled WGS sequence"/>
</dbReference>
<dbReference type="Pfam" id="PF02800">
    <property type="entry name" value="Gp_dh_C"/>
    <property type="match status" value="1"/>
</dbReference>
<evidence type="ECO:0000256" key="3">
    <source>
        <dbReference type="RuleBase" id="RU000397"/>
    </source>
</evidence>
<protein>
    <recommendedName>
        <fullName evidence="4">Glyceraldehyde-3-phosphate dehydrogenase</fullName>
        <ecNumber evidence="4">1.2.1.-</ecNumber>
    </recommendedName>
</protein>
<gene>
    <name evidence="6" type="primary">gap-2</name>
    <name evidence="6" type="ORF">GCM10011346_09680</name>
</gene>
<dbReference type="Gene3D" id="3.30.360.10">
    <property type="entry name" value="Dihydrodipicolinate Reductase, domain 2"/>
    <property type="match status" value="1"/>
</dbReference>
<dbReference type="SUPFAM" id="SSF55347">
    <property type="entry name" value="Glyceraldehyde-3-phosphate dehydrogenase-like, C-terminal domain"/>
    <property type="match status" value="1"/>
</dbReference>
<feature type="domain" description="Glyceraldehyde 3-phosphate dehydrogenase NAD(P) binding" evidence="5">
    <location>
        <begin position="3"/>
        <end position="151"/>
    </location>
</feature>
<dbReference type="EC" id="1.2.1.-" evidence="4"/>
<dbReference type="EMBL" id="BMLW01000002">
    <property type="protein sequence ID" value="GGP08679.1"/>
    <property type="molecule type" value="Genomic_DNA"/>
</dbReference>
<comment type="similarity">
    <text evidence="1 3">Belongs to the glyceraldehyde-3-phosphate dehydrogenase family.</text>
</comment>
<name>A0ABQ2NTL8_9BACI</name>
<dbReference type="SUPFAM" id="SSF51735">
    <property type="entry name" value="NAD(P)-binding Rossmann-fold domains"/>
    <property type="match status" value="1"/>
</dbReference>
<keyword evidence="2 4" id="KW-0560">Oxidoreductase</keyword>
<dbReference type="CDD" id="cd05214">
    <property type="entry name" value="GAPDH_I_N"/>
    <property type="match status" value="1"/>
</dbReference>
<evidence type="ECO:0000256" key="1">
    <source>
        <dbReference type="ARBA" id="ARBA00007406"/>
    </source>
</evidence>
<dbReference type="PROSITE" id="PS00071">
    <property type="entry name" value="GAPDH"/>
    <property type="match status" value="1"/>
</dbReference>
<dbReference type="NCBIfam" id="TIGR01534">
    <property type="entry name" value="GAPDH-I"/>
    <property type="match status" value="1"/>
</dbReference>
<dbReference type="Gene3D" id="3.40.50.720">
    <property type="entry name" value="NAD(P)-binding Rossmann-like Domain"/>
    <property type="match status" value="1"/>
</dbReference>
<dbReference type="InterPro" id="IPR006424">
    <property type="entry name" value="Glyceraldehyde-3-P_DH_1"/>
</dbReference>
<reference evidence="7" key="1">
    <citation type="journal article" date="2019" name="Int. J. Syst. Evol. Microbiol.">
        <title>The Global Catalogue of Microorganisms (GCM) 10K type strain sequencing project: providing services to taxonomists for standard genome sequencing and annotation.</title>
        <authorList>
            <consortium name="The Broad Institute Genomics Platform"/>
            <consortium name="The Broad Institute Genome Sequencing Center for Infectious Disease"/>
            <person name="Wu L."/>
            <person name="Ma J."/>
        </authorList>
    </citation>
    <scope>NUCLEOTIDE SEQUENCE [LARGE SCALE GENOMIC DNA]</scope>
    <source>
        <strain evidence="7">CGMCC 1.7693</strain>
    </source>
</reference>
<accession>A0ABQ2NTL8</accession>
<organism evidence="6 7">
    <name type="scientific">Oceanobacillus neutriphilus</name>
    <dbReference type="NCBI Taxonomy" id="531815"/>
    <lineage>
        <taxon>Bacteria</taxon>
        <taxon>Bacillati</taxon>
        <taxon>Bacillota</taxon>
        <taxon>Bacilli</taxon>
        <taxon>Bacillales</taxon>
        <taxon>Bacillaceae</taxon>
        <taxon>Oceanobacillus</taxon>
    </lineage>
</organism>
<dbReference type="InterPro" id="IPR020830">
    <property type="entry name" value="GlycerAld_3-P_DH_AS"/>
</dbReference>
<evidence type="ECO:0000256" key="2">
    <source>
        <dbReference type="ARBA" id="ARBA00023002"/>
    </source>
</evidence>
<sequence length="333" mass="36333">MNISIAINGFGRIGRLVFRQIFNTEGYRIAAINDLTSPKMLAHLLKYDTTQGYYNKEISYNENSLIVDGVAIPIYAKREPGQLPWKELQIDVVLECTGFFASKNAATTHINAGAKKVLISTTAGKDIPTIVYGINEHTLTKEDTIVSAASCTTNCLAPMAYFLNELAPVKKGFMTTIHAYTNDQNTLDGPHTKGDLRRARSAAGNIIPTTTGAAKAIGQVIPFLDGKLDGTSQRVPVMAGSFTELTAVVGSSVTMEQVNQIMKQSQSEQYGYTEEPIVSSDIIGMNYGGLFDATQTKVSELGRDTLVKIAAWYDNENSFTCQMIRTAKYLAEL</sequence>
<dbReference type="CDD" id="cd18126">
    <property type="entry name" value="GAPDH_I_C"/>
    <property type="match status" value="1"/>
</dbReference>
<dbReference type="SMART" id="SM00846">
    <property type="entry name" value="Gp_dh_N"/>
    <property type="match status" value="1"/>
</dbReference>
<dbReference type="RefSeq" id="WP_188733371.1">
    <property type="nucleotide sequence ID" value="NZ_BMLW01000002.1"/>
</dbReference>
<dbReference type="PRINTS" id="PR00078">
    <property type="entry name" value="G3PDHDRGNASE"/>
</dbReference>
<proteinExistence type="inferred from homology"/>